<evidence type="ECO:0000256" key="2">
    <source>
        <dbReference type="ARBA" id="ARBA00022741"/>
    </source>
</evidence>
<gene>
    <name evidence="8" type="ORF">KHB02_015855</name>
    <name evidence="7" type="ORF">KHB02_43625</name>
</gene>
<dbReference type="SUPFAM" id="SSF52540">
    <property type="entry name" value="P-loop containing nucleoside triphosphate hydrolases"/>
    <property type="match status" value="1"/>
</dbReference>
<keyword evidence="2" id="KW-0547">Nucleotide-binding</keyword>
<feature type="domain" description="Dynamin N-terminal" evidence="6">
    <location>
        <begin position="49"/>
        <end position="228"/>
    </location>
</feature>
<evidence type="ECO:0000256" key="4">
    <source>
        <dbReference type="ARBA" id="ARBA00023134"/>
    </source>
</evidence>
<dbReference type="InterPro" id="IPR027417">
    <property type="entry name" value="P-loop_NTPase"/>
</dbReference>
<comment type="subcellular location">
    <subcellularLocation>
        <location evidence="1">Membrane</location>
    </subcellularLocation>
</comment>
<dbReference type="Pfam" id="PF00350">
    <property type="entry name" value="Dynamin_N"/>
    <property type="match status" value="1"/>
</dbReference>
<dbReference type="Gene3D" id="3.40.50.300">
    <property type="entry name" value="P-loop containing nucleotide triphosphate hydrolases"/>
    <property type="match status" value="1"/>
</dbReference>
<dbReference type="InterPro" id="IPR027094">
    <property type="entry name" value="Mitofusin_fam"/>
</dbReference>
<evidence type="ECO:0000256" key="5">
    <source>
        <dbReference type="ARBA" id="ARBA00023136"/>
    </source>
</evidence>
<evidence type="ECO:0000313" key="7">
    <source>
        <dbReference type="EMBL" id="MBS4188274.1"/>
    </source>
</evidence>
<dbReference type="GO" id="GO:0016020">
    <property type="term" value="C:membrane"/>
    <property type="evidence" value="ECO:0007669"/>
    <property type="project" value="UniProtKB-SubCell"/>
</dbReference>
<organism evidence="7">
    <name type="scientific">Neobacillus citreus</name>
    <dbReference type="NCBI Taxonomy" id="2833578"/>
    <lineage>
        <taxon>Bacteria</taxon>
        <taxon>Bacillati</taxon>
        <taxon>Bacillota</taxon>
        <taxon>Bacilli</taxon>
        <taxon>Bacillales</taxon>
        <taxon>Bacillaceae</taxon>
        <taxon>Neobacillus</taxon>
    </lineage>
</organism>
<dbReference type="EMBL" id="JAGYPE020000028">
    <property type="protein sequence ID" value="MCH6266997.1"/>
    <property type="molecule type" value="Genomic_DNA"/>
</dbReference>
<evidence type="ECO:0000256" key="3">
    <source>
        <dbReference type="ARBA" id="ARBA00022801"/>
    </source>
</evidence>
<sequence>MLERFKETKKFLLNYTSELEKSKNIDRSIIENSSLYQEIDRLEKGNFKIALVAPFSAGKSTFINSIIGKDLLSMDIRAETSVITKISYSDQIKIQVTYFENDQVEMFDTDDFGNQLTYTTCKEILKKITTVRDEKNEERIREVIVYCPLDICRDNVEIIDTPGLFSRHEKHEAITNNIIPQVNAVIFMIDPDSVGEEHFTEKIRNYVNSAKTSSLEEDGRHIFFVINKIDVFDPEDIAKARHELEQVLSGIILKPNIHEVSAYFGMRGKQLLTKDIDITEVQKDRKIKIPDPLDPEYTIAGRLITEENAVDIIKFSKIKELEKALGEYLQSKNQYLITDVMSSIRNVLSGTINKMKFEIREVEKTITEDKTTYIKKIEALQEEIESLKDETLNNVRSIINKKILGGTSGRGLDDEIYDEVGGQLVDVGKDIDREIFKKWTKAKQGVTQDNGEDIVKSVILDAEEILVLKIKELVRTSFIFIKKEISSLISDIQEQLDIVTEKLEEAELKNLGIKMDTISNMNVDNLVGSTMNKIEREFSDIIVGIAKDCQDKVQGAYNSAIYEVKKGGFINWFKGLFGKEEYEERFDLYTFKRGLDRLIEDLTESMQEQVFQSQSQIATPIFHMAQKIFEDIKTASSNIATNVIKVKENVLKDLKKEMYKNEDEKLASIGQKKQKISNVNVISQRFEEKVLQFSKEAFESELHEQSPVYQ</sequence>
<dbReference type="PANTHER" id="PTHR10465:SF0">
    <property type="entry name" value="SARCALUMENIN"/>
    <property type="match status" value="1"/>
</dbReference>
<keyword evidence="4" id="KW-0342">GTP-binding</keyword>
<evidence type="ECO:0000313" key="9">
    <source>
        <dbReference type="Proteomes" id="UP000677265"/>
    </source>
</evidence>
<keyword evidence="3" id="KW-0378">Hydrolase</keyword>
<dbReference type="Proteomes" id="UP000677265">
    <property type="component" value="Unassembled WGS sequence"/>
</dbReference>
<protein>
    <submittedName>
        <fullName evidence="7">Dynamin family protein</fullName>
    </submittedName>
</protein>
<proteinExistence type="predicted"/>
<reference evidence="7" key="1">
    <citation type="submission" date="2021-05" db="EMBL/GenBank/DDBJ databases">
        <title>Novel Bacillus species.</title>
        <authorList>
            <person name="Liu G."/>
        </authorList>
    </citation>
    <scope>NUCLEOTIDE SEQUENCE</scope>
    <source>
        <strain evidence="7 9">FJAT-50051</strain>
    </source>
</reference>
<dbReference type="GO" id="GO:0003924">
    <property type="term" value="F:GTPase activity"/>
    <property type="evidence" value="ECO:0007669"/>
    <property type="project" value="InterPro"/>
</dbReference>
<evidence type="ECO:0000256" key="1">
    <source>
        <dbReference type="ARBA" id="ARBA00004370"/>
    </source>
</evidence>
<dbReference type="InterPro" id="IPR045063">
    <property type="entry name" value="Dynamin_N"/>
</dbReference>
<dbReference type="PANTHER" id="PTHR10465">
    <property type="entry name" value="TRANSMEMBRANE GTPASE FZO1"/>
    <property type="match status" value="1"/>
</dbReference>
<name>A0A942YFA5_9BACI</name>
<keyword evidence="9" id="KW-1185">Reference proteome</keyword>
<dbReference type="GO" id="GO:0008053">
    <property type="term" value="P:mitochondrial fusion"/>
    <property type="evidence" value="ECO:0007669"/>
    <property type="project" value="TreeGrafter"/>
</dbReference>
<evidence type="ECO:0000313" key="8">
    <source>
        <dbReference type="EMBL" id="MCH6266997.1"/>
    </source>
</evidence>
<evidence type="ECO:0000259" key="6">
    <source>
        <dbReference type="Pfam" id="PF00350"/>
    </source>
</evidence>
<dbReference type="GO" id="GO:0005525">
    <property type="term" value="F:GTP binding"/>
    <property type="evidence" value="ECO:0007669"/>
    <property type="project" value="UniProtKB-KW"/>
</dbReference>
<dbReference type="RefSeq" id="WP_213148057.1">
    <property type="nucleotide sequence ID" value="NZ_JAGYPE020000028.1"/>
</dbReference>
<comment type="caution">
    <text evidence="7">The sequence shown here is derived from an EMBL/GenBank/DDBJ whole genome shotgun (WGS) entry which is preliminary data.</text>
</comment>
<keyword evidence="5" id="KW-0472">Membrane</keyword>
<accession>A0A942YFA5</accession>
<dbReference type="AlphaFoldDB" id="A0A942YFA5"/>
<dbReference type="EMBL" id="JAGYPE010000010">
    <property type="protein sequence ID" value="MBS4188274.1"/>
    <property type="molecule type" value="Genomic_DNA"/>
</dbReference>